<keyword evidence="3" id="KW-1185">Reference proteome</keyword>
<feature type="signal peptide" evidence="1">
    <location>
        <begin position="1"/>
        <end position="17"/>
    </location>
</feature>
<evidence type="ECO:0008006" key="4">
    <source>
        <dbReference type="Google" id="ProtNLM"/>
    </source>
</evidence>
<reference evidence="2 3" key="1">
    <citation type="submission" date="2024-04" db="EMBL/GenBank/DDBJ databases">
        <authorList>
            <person name="Waldvogel A.-M."/>
            <person name="Schoenle A."/>
        </authorList>
    </citation>
    <scope>NUCLEOTIDE SEQUENCE [LARGE SCALE GENOMIC DNA]</scope>
</reference>
<dbReference type="AlphaFoldDB" id="A0AAV2LX37"/>
<sequence length="103" mass="11307">MVPLLLVFSVSLQVSDSEIPRGLSVKCCGVSEGSRRHLTSGIISEKGPNWIGRRMLAGGPLRQGKSKTSLQSIINVKYPLYWYESSLGPLHPETLSISRLANR</sequence>
<proteinExistence type="predicted"/>
<evidence type="ECO:0000256" key="1">
    <source>
        <dbReference type="SAM" id="SignalP"/>
    </source>
</evidence>
<keyword evidence="1" id="KW-0732">Signal</keyword>
<organism evidence="2 3">
    <name type="scientific">Knipowitschia caucasica</name>
    <name type="common">Caucasian dwarf goby</name>
    <name type="synonym">Pomatoschistus caucasicus</name>
    <dbReference type="NCBI Taxonomy" id="637954"/>
    <lineage>
        <taxon>Eukaryota</taxon>
        <taxon>Metazoa</taxon>
        <taxon>Chordata</taxon>
        <taxon>Craniata</taxon>
        <taxon>Vertebrata</taxon>
        <taxon>Euteleostomi</taxon>
        <taxon>Actinopterygii</taxon>
        <taxon>Neopterygii</taxon>
        <taxon>Teleostei</taxon>
        <taxon>Neoteleostei</taxon>
        <taxon>Acanthomorphata</taxon>
        <taxon>Gobiaria</taxon>
        <taxon>Gobiiformes</taxon>
        <taxon>Gobioidei</taxon>
        <taxon>Gobiidae</taxon>
        <taxon>Gobiinae</taxon>
        <taxon>Knipowitschia</taxon>
    </lineage>
</organism>
<name>A0AAV2LX37_KNICA</name>
<feature type="chain" id="PRO_5043988002" description="Secreted protein" evidence="1">
    <location>
        <begin position="18"/>
        <end position="103"/>
    </location>
</feature>
<dbReference type="Proteomes" id="UP001497482">
    <property type="component" value="Chromosome 5"/>
</dbReference>
<evidence type="ECO:0000313" key="3">
    <source>
        <dbReference type="Proteomes" id="UP001497482"/>
    </source>
</evidence>
<dbReference type="EMBL" id="OZ035827">
    <property type="protein sequence ID" value="CAL1605590.1"/>
    <property type="molecule type" value="Genomic_DNA"/>
</dbReference>
<accession>A0AAV2LX37</accession>
<gene>
    <name evidence="2" type="ORF">KC01_LOCUS32945</name>
</gene>
<evidence type="ECO:0000313" key="2">
    <source>
        <dbReference type="EMBL" id="CAL1605590.1"/>
    </source>
</evidence>
<protein>
    <recommendedName>
        <fullName evidence="4">Secreted protein</fullName>
    </recommendedName>
</protein>